<dbReference type="EMBL" id="LN907827">
    <property type="protein sequence ID" value="CUU24350.1"/>
    <property type="molecule type" value="Genomic_DNA"/>
</dbReference>
<comment type="function">
    <text evidence="7">Involved in copper resistance.</text>
</comment>
<dbReference type="GO" id="GO:0005507">
    <property type="term" value="F:copper ion binding"/>
    <property type="evidence" value="ECO:0007669"/>
    <property type="project" value="UniProtKB-UniRule"/>
</dbReference>
<keyword evidence="11" id="KW-1185">Reference proteome</keyword>
<dbReference type="PANTHER" id="PTHR34820:SF4">
    <property type="entry name" value="INNER MEMBRANE PROTEIN YEBZ"/>
    <property type="match status" value="1"/>
</dbReference>
<dbReference type="GO" id="GO:0046688">
    <property type="term" value="P:response to copper ion"/>
    <property type="evidence" value="ECO:0007669"/>
    <property type="project" value="UniProtKB-UniRule"/>
</dbReference>
<name>A0A0U5L1M8_9GAMM</name>
<comment type="subcellular location">
    <subcellularLocation>
        <location evidence="1 7">Periplasm</location>
    </subcellularLocation>
</comment>
<comment type="similarity">
    <text evidence="2 7">Belongs to the CopC family.</text>
</comment>
<dbReference type="GeneID" id="84612909"/>
<dbReference type="SUPFAM" id="SSF81296">
    <property type="entry name" value="E set domains"/>
    <property type="match status" value="1"/>
</dbReference>
<proteinExistence type="inferred from homology"/>
<dbReference type="NCBIfam" id="NF007636">
    <property type="entry name" value="PRK10301.1"/>
    <property type="match status" value="1"/>
</dbReference>
<dbReference type="GO" id="GO:0005886">
    <property type="term" value="C:plasma membrane"/>
    <property type="evidence" value="ECO:0007669"/>
    <property type="project" value="TreeGrafter"/>
</dbReference>
<dbReference type="KEGG" id="ege:EM595_2116"/>
<dbReference type="GO" id="GO:0006825">
    <property type="term" value="P:copper ion transport"/>
    <property type="evidence" value="ECO:0007669"/>
    <property type="project" value="InterPro"/>
</dbReference>
<evidence type="ECO:0000256" key="1">
    <source>
        <dbReference type="ARBA" id="ARBA00004418"/>
    </source>
</evidence>
<evidence type="ECO:0000256" key="2">
    <source>
        <dbReference type="ARBA" id="ARBA00010509"/>
    </source>
</evidence>
<keyword evidence="5 7" id="KW-0574">Periplasm</keyword>
<evidence type="ECO:0000256" key="6">
    <source>
        <dbReference type="ARBA" id="ARBA00023008"/>
    </source>
</evidence>
<dbReference type="PATRIC" id="fig|1619313.3.peg.2198"/>
<dbReference type="AlphaFoldDB" id="A0A0U5L1M8"/>
<keyword evidence="3 7" id="KW-0479">Metal-binding</keyword>
<evidence type="ECO:0000256" key="3">
    <source>
        <dbReference type="ARBA" id="ARBA00022723"/>
    </source>
</evidence>
<reference evidence="11" key="1">
    <citation type="submission" date="2015-11" db="EMBL/GenBank/DDBJ databases">
        <authorList>
            <person name="Blom J."/>
        </authorList>
    </citation>
    <scope>NUCLEOTIDE SEQUENCE [LARGE SCALE GENOMIC DNA]</scope>
</reference>
<gene>
    <name evidence="10" type="ORF">EM595_2116</name>
</gene>
<dbReference type="GO" id="GO:0042597">
    <property type="term" value="C:periplasmic space"/>
    <property type="evidence" value="ECO:0007669"/>
    <property type="project" value="UniProtKB-SubCell"/>
</dbReference>
<sequence length="125" mass="13452">MLKITCWPLLTASALATALFVSPAALAHAHLKNQYPAANAKVEASPQALTLTFSEDIEPAFSGATLTNEKQQPMPTGKVGRTAAKHNQMIVPLEKPLPGGEYQVDWHVLSVDGHKTQGKYSFSVK</sequence>
<protein>
    <recommendedName>
        <fullName evidence="7">Copper resistance protein C</fullName>
    </recommendedName>
</protein>
<keyword evidence="4 7" id="KW-0732">Signal</keyword>
<evidence type="ECO:0000256" key="7">
    <source>
        <dbReference type="RuleBase" id="RU369037"/>
    </source>
</evidence>
<dbReference type="InterPro" id="IPR032694">
    <property type="entry name" value="CopC/D"/>
</dbReference>
<dbReference type="OrthoDB" id="9796814at2"/>
<evidence type="ECO:0000256" key="4">
    <source>
        <dbReference type="ARBA" id="ARBA00022729"/>
    </source>
</evidence>
<dbReference type="InterPro" id="IPR007348">
    <property type="entry name" value="CopC_dom"/>
</dbReference>
<dbReference type="Pfam" id="PF04234">
    <property type="entry name" value="CopC"/>
    <property type="match status" value="1"/>
</dbReference>
<keyword evidence="6 7" id="KW-0186">Copper</keyword>
<organism evidence="10 11">
    <name type="scientific">Duffyella gerundensis</name>
    <dbReference type="NCBI Taxonomy" id="1619313"/>
    <lineage>
        <taxon>Bacteria</taxon>
        <taxon>Pseudomonadati</taxon>
        <taxon>Pseudomonadota</taxon>
        <taxon>Gammaproteobacteria</taxon>
        <taxon>Enterobacterales</taxon>
        <taxon>Erwiniaceae</taxon>
        <taxon>Duffyella</taxon>
    </lineage>
</organism>
<dbReference type="STRING" id="1619313.EM595_2116"/>
<evidence type="ECO:0000313" key="10">
    <source>
        <dbReference type="EMBL" id="CUU24350.1"/>
    </source>
</evidence>
<accession>A0A0U5L1M8</accession>
<evidence type="ECO:0000313" key="11">
    <source>
        <dbReference type="Proteomes" id="UP000059419"/>
    </source>
</evidence>
<feature type="chain" id="PRO_5006860994" description="Copper resistance protein C" evidence="8">
    <location>
        <begin position="28"/>
        <end position="125"/>
    </location>
</feature>
<dbReference type="Proteomes" id="UP000059419">
    <property type="component" value="Chromosome 1"/>
</dbReference>
<dbReference type="InterPro" id="IPR047685">
    <property type="entry name" value="CopC-like"/>
</dbReference>
<dbReference type="RefSeq" id="WP_067431402.1">
    <property type="nucleotide sequence ID" value="NZ_CP072598.1"/>
</dbReference>
<evidence type="ECO:0000256" key="8">
    <source>
        <dbReference type="SAM" id="SignalP"/>
    </source>
</evidence>
<dbReference type="InterPro" id="IPR014755">
    <property type="entry name" value="Cu-Rt/internalin_Ig-like"/>
</dbReference>
<evidence type="ECO:0000259" key="9">
    <source>
        <dbReference type="Pfam" id="PF04234"/>
    </source>
</evidence>
<feature type="domain" description="CopC" evidence="9">
    <location>
        <begin position="28"/>
        <end position="124"/>
    </location>
</feature>
<dbReference type="Gene3D" id="2.60.40.1220">
    <property type="match status" value="1"/>
</dbReference>
<dbReference type="InterPro" id="IPR014756">
    <property type="entry name" value="Ig_E-set"/>
</dbReference>
<dbReference type="NCBIfam" id="NF033814">
    <property type="entry name" value="copper_CopC"/>
    <property type="match status" value="1"/>
</dbReference>
<feature type="signal peptide" evidence="8">
    <location>
        <begin position="1"/>
        <end position="27"/>
    </location>
</feature>
<evidence type="ECO:0000256" key="5">
    <source>
        <dbReference type="ARBA" id="ARBA00022764"/>
    </source>
</evidence>
<dbReference type="PANTHER" id="PTHR34820">
    <property type="entry name" value="INNER MEMBRANE PROTEIN YEBZ"/>
    <property type="match status" value="1"/>
</dbReference>